<dbReference type="Pfam" id="PF13460">
    <property type="entry name" value="NAD_binding_10"/>
    <property type="match status" value="1"/>
</dbReference>
<evidence type="ECO:0000259" key="1">
    <source>
        <dbReference type="Pfam" id="PF13460"/>
    </source>
</evidence>
<dbReference type="SUPFAM" id="SSF51735">
    <property type="entry name" value="NAD(P)-binding Rossmann-fold domains"/>
    <property type="match status" value="1"/>
</dbReference>
<dbReference type="AlphaFoldDB" id="A0A380HIV2"/>
<dbReference type="PANTHER" id="PTHR43355">
    <property type="entry name" value="FLAVIN REDUCTASE (NADPH)"/>
    <property type="match status" value="1"/>
</dbReference>
<dbReference type="InterPro" id="IPR051606">
    <property type="entry name" value="Polyketide_Oxido-like"/>
</dbReference>
<dbReference type="GO" id="GO:0016646">
    <property type="term" value="F:oxidoreductase activity, acting on the CH-NH group of donors, NAD or NADP as acceptor"/>
    <property type="evidence" value="ECO:0007669"/>
    <property type="project" value="TreeGrafter"/>
</dbReference>
<evidence type="ECO:0000313" key="2">
    <source>
        <dbReference type="EMBL" id="SUM81542.1"/>
    </source>
</evidence>
<dbReference type="Proteomes" id="UP000254707">
    <property type="component" value="Unassembled WGS sequence"/>
</dbReference>
<sequence>MKIGIIGASGKVGKLVLEESIERGHEVTAIVRNASKLSSSNINILEKEIYDITSEDLKDLDVVVNAFGAPLGEEEPHVKAGRALIEALKETDTRAIIVGGAGSLYVDEAQTTKLMDTPEFSELFGPTAKGTSKGQSRNLEDLKASKGINWTFLSPSADFDAEGPKTKNYQTGKDNLLFNSKGNSYVSYADFAFALVDEIENPQHKNERFTVVSEDN</sequence>
<evidence type="ECO:0000313" key="3">
    <source>
        <dbReference type="Proteomes" id="UP000254707"/>
    </source>
</evidence>
<dbReference type="EMBL" id="UHED01000001">
    <property type="protein sequence ID" value="SUM81542.1"/>
    <property type="molecule type" value="Genomic_DNA"/>
</dbReference>
<reference evidence="2 3" key="1">
    <citation type="submission" date="2018-06" db="EMBL/GenBank/DDBJ databases">
        <authorList>
            <consortium name="Pathogen Informatics"/>
            <person name="Doyle S."/>
        </authorList>
    </citation>
    <scope>NUCLEOTIDE SEQUENCE [LARGE SCALE GENOMIC DNA]</scope>
    <source>
        <strain evidence="2 3">NCTC7688</strain>
    </source>
</reference>
<feature type="domain" description="NAD(P)-binding" evidence="1">
    <location>
        <begin position="7"/>
        <end position="202"/>
    </location>
</feature>
<dbReference type="PANTHER" id="PTHR43355:SF2">
    <property type="entry name" value="FLAVIN REDUCTASE (NADPH)"/>
    <property type="match status" value="1"/>
</dbReference>
<dbReference type="Gene3D" id="3.40.50.720">
    <property type="entry name" value="NAD(P)-binding Rossmann-like Domain"/>
    <property type="match status" value="1"/>
</dbReference>
<name>A0A380HIV2_STASA</name>
<dbReference type="RefSeq" id="WP_031885497.1">
    <property type="nucleotide sequence ID" value="NZ_CP022092.1"/>
</dbReference>
<proteinExistence type="predicted"/>
<gene>
    <name evidence="2" type="ORF">NCTC7688_00025</name>
</gene>
<dbReference type="InterPro" id="IPR016040">
    <property type="entry name" value="NAD(P)-bd_dom"/>
</dbReference>
<dbReference type="CDD" id="cd05244">
    <property type="entry name" value="BVR-B_like_SDR_a"/>
    <property type="match status" value="1"/>
</dbReference>
<organism evidence="2 3">
    <name type="scientific">Staphylococcus saprophyticus</name>
    <dbReference type="NCBI Taxonomy" id="29385"/>
    <lineage>
        <taxon>Bacteria</taxon>
        <taxon>Bacillati</taxon>
        <taxon>Bacillota</taxon>
        <taxon>Bacilli</taxon>
        <taxon>Bacillales</taxon>
        <taxon>Staphylococcaceae</taxon>
        <taxon>Staphylococcus</taxon>
    </lineage>
</organism>
<dbReference type="InterPro" id="IPR036291">
    <property type="entry name" value="NAD(P)-bd_dom_sf"/>
</dbReference>
<protein>
    <submittedName>
        <fullName evidence="2">Putative NADH-flavin reductase</fullName>
    </submittedName>
</protein>
<accession>A0A380HIV2</accession>